<keyword evidence="2" id="KW-1185">Reference proteome</keyword>
<dbReference type="Proteomes" id="UP000000752">
    <property type="component" value="Chromosome"/>
</dbReference>
<evidence type="ECO:0000313" key="1">
    <source>
        <dbReference type="EMBL" id="BAA29386.1"/>
    </source>
</evidence>
<dbReference type="AlphaFoldDB" id="O58051"/>
<protein>
    <submittedName>
        <fullName evidence="1">Uncharacterized protein</fullName>
    </submittedName>
</protein>
<organism evidence="1 2">
    <name type="scientific">Pyrococcus horikoshii (strain ATCC 700860 / DSM 12428 / JCM 9974 / NBRC 100139 / OT-3)</name>
    <dbReference type="NCBI Taxonomy" id="70601"/>
    <lineage>
        <taxon>Archaea</taxon>
        <taxon>Methanobacteriati</taxon>
        <taxon>Methanobacteriota</taxon>
        <taxon>Thermococci</taxon>
        <taxon>Thermococcales</taxon>
        <taxon>Thermococcaceae</taxon>
        <taxon>Pyrococcus</taxon>
    </lineage>
</organism>
<dbReference type="EMBL" id="BA000001">
    <property type="protein sequence ID" value="BAA29386.1"/>
    <property type="molecule type" value="Genomic_DNA"/>
</dbReference>
<dbReference type="EnsemblBacteria" id="BAA29386">
    <property type="protein sequence ID" value="BAA29386"/>
    <property type="gene ID" value="BAA29386"/>
</dbReference>
<dbReference type="PIR" id="C71457">
    <property type="entry name" value="C71457"/>
</dbReference>
<name>O58051_PYRHO</name>
<proteinExistence type="predicted"/>
<sequence>MNAQEVEDRHWVKSPDTLLSQGCSSRFTFEGCSHSYNPMLPVKGFPNRWPSVGIPSTEYHPSNFNPTWIVKGLPIKVREGFEPNGKASVLMARWNFFPFSIPLTSPPLSAVVLPFIWNFYPHSVPIGLTILN</sequence>
<accession>O58051</accession>
<dbReference type="KEGG" id="pho:PH0313"/>
<gene>
    <name evidence="1" type="ordered locus">PH0313</name>
</gene>
<reference evidence="1 2" key="1">
    <citation type="journal article" date="1998" name="DNA Res.">
        <title>Complete sequence and gene organization of the genome of a hyper-thermophilic archaebacterium, Pyrococcus horikoshii OT3.</title>
        <authorList>
            <person name="Kawarabayasi Y."/>
            <person name="Sawada M."/>
            <person name="Horikawa H."/>
            <person name="Haikawa Y."/>
            <person name="Hino Y."/>
            <person name="Yamamoto S."/>
            <person name="Sekine M."/>
            <person name="Baba S."/>
            <person name="Kosugi H."/>
            <person name="Hosoyama A."/>
            <person name="Nagai Y."/>
            <person name="Sakai M."/>
            <person name="Ogura K."/>
            <person name="Otuka R."/>
            <person name="Nakazawa H."/>
            <person name="Takamiya M."/>
            <person name="Ohfuku Y."/>
            <person name="Funahashi T."/>
            <person name="Tanaka T."/>
            <person name="Kudoh Y."/>
            <person name="Yamazaki J."/>
            <person name="Kushida N."/>
            <person name="Oguchi A."/>
            <person name="Aoki K."/>
            <person name="Nakamura Y."/>
            <person name="Robb T.F."/>
            <person name="Horikoshi K."/>
            <person name="Masuchi Y."/>
            <person name="Shizuya H."/>
            <person name="Kikuchi H."/>
        </authorList>
    </citation>
    <scope>NUCLEOTIDE SEQUENCE [LARGE SCALE GENOMIC DNA]</scope>
    <source>
        <strain evidence="2">ATCC 700860 / DSM 12428 / JCM 9974 / NBRC 100139 / OT-3</strain>
    </source>
</reference>
<evidence type="ECO:0000313" key="2">
    <source>
        <dbReference type="Proteomes" id="UP000000752"/>
    </source>
</evidence>